<dbReference type="Pfam" id="PF00583">
    <property type="entry name" value="Acetyltransf_1"/>
    <property type="match status" value="1"/>
</dbReference>
<dbReference type="GO" id="GO:0016747">
    <property type="term" value="F:acyltransferase activity, transferring groups other than amino-acyl groups"/>
    <property type="evidence" value="ECO:0007669"/>
    <property type="project" value="InterPro"/>
</dbReference>
<dbReference type="InterPro" id="IPR016181">
    <property type="entry name" value="Acyl_CoA_acyltransferase"/>
</dbReference>
<feature type="domain" description="N-acetyltransferase" evidence="2">
    <location>
        <begin position="3"/>
        <end position="144"/>
    </location>
</feature>
<feature type="transmembrane region" description="Helical" evidence="1">
    <location>
        <begin position="41"/>
        <end position="60"/>
    </location>
</feature>
<proteinExistence type="predicted"/>
<keyword evidence="1" id="KW-0812">Transmembrane</keyword>
<evidence type="ECO:0000259" key="2">
    <source>
        <dbReference type="PROSITE" id="PS51186"/>
    </source>
</evidence>
<sequence>MEVEIKNAGVEDTDIIAHFFTKVGGEEVEVNETFFDNEGNILLIAYLEGIACGIVYGYILSSISSEKRMLFLYSIDVLPEYQNRRIGSALIERLKDIAAHKNCFEMFVLTNDSNTSAKKLYERTGGIRENVDDLLYVFPINQTP</sequence>
<dbReference type="SUPFAM" id="SSF55729">
    <property type="entry name" value="Acyl-CoA N-acyltransferases (Nat)"/>
    <property type="match status" value="1"/>
</dbReference>
<keyword evidence="4" id="KW-1185">Reference proteome</keyword>
<keyword evidence="1" id="KW-0472">Membrane</keyword>
<evidence type="ECO:0000313" key="4">
    <source>
        <dbReference type="Proteomes" id="UP000681414"/>
    </source>
</evidence>
<dbReference type="PROSITE" id="PS51186">
    <property type="entry name" value="GNAT"/>
    <property type="match status" value="1"/>
</dbReference>
<evidence type="ECO:0000313" key="3">
    <source>
        <dbReference type="EMBL" id="MBS4195814.1"/>
    </source>
</evidence>
<dbReference type="InterPro" id="IPR000182">
    <property type="entry name" value="GNAT_dom"/>
</dbReference>
<name>A0A942YHI1_9BACI</name>
<reference evidence="3 4" key="1">
    <citation type="submission" date="2021-05" db="EMBL/GenBank/DDBJ databases">
        <title>Novel Bacillus species.</title>
        <authorList>
            <person name="Liu G."/>
        </authorList>
    </citation>
    <scope>NUCLEOTIDE SEQUENCE [LARGE SCALE GENOMIC DNA]</scope>
    <source>
        <strain evidence="4">FJAT-49780</strain>
    </source>
</reference>
<dbReference type="AlphaFoldDB" id="A0A942YHI1"/>
<dbReference type="Gene3D" id="3.40.630.30">
    <property type="match status" value="1"/>
</dbReference>
<protein>
    <submittedName>
        <fullName evidence="3">GNAT family N-acetyltransferase</fullName>
    </submittedName>
</protein>
<dbReference type="CDD" id="cd04301">
    <property type="entry name" value="NAT_SF"/>
    <property type="match status" value="1"/>
</dbReference>
<keyword evidence="1" id="KW-1133">Transmembrane helix</keyword>
<comment type="caution">
    <text evidence="3">The sequence shown here is derived from an EMBL/GenBank/DDBJ whole genome shotgun (WGS) entry which is preliminary data.</text>
</comment>
<dbReference type="RefSeq" id="WP_213125004.1">
    <property type="nucleotide sequence ID" value="NZ_JAGYPG010000002.1"/>
</dbReference>
<accession>A0A942YHI1</accession>
<organism evidence="3 4">
    <name type="scientific">Lederbergia citri</name>
    <dbReference type="NCBI Taxonomy" id="2833580"/>
    <lineage>
        <taxon>Bacteria</taxon>
        <taxon>Bacillati</taxon>
        <taxon>Bacillota</taxon>
        <taxon>Bacilli</taxon>
        <taxon>Bacillales</taxon>
        <taxon>Bacillaceae</taxon>
        <taxon>Lederbergia</taxon>
    </lineage>
</organism>
<dbReference type="Proteomes" id="UP000681414">
    <property type="component" value="Unassembled WGS sequence"/>
</dbReference>
<dbReference type="EMBL" id="JAGYPG010000002">
    <property type="protein sequence ID" value="MBS4195814.1"/>
    <property type="molecule type" value="Genomic_DNA"/>
</dbReference>
<gene>
    <name evidence="3" type="ORF">KHA97_12170</name>
</gene>
<evidence type="ECO:0000256" key="1">
    <source>
        <dbReference type="SAM" id="Phobius"/>
    </source>
</evidence>